<dbReference type="Proteomes" id="UP001301350">
    <property type="component" value="Unassembled WGS sequence"/>
</dbReference>
<feature type="transmembrane region" description="Helical" evidence="1">
    <location>
        <begin position="190"/>
        <end position="210"/>
    </location>
</feature>
<dbReference type="PANTHER" id="PTHR31310:SF7">
    <property type="entry name" value="PA-PHOSPHATASE RELATED-FAMILY PROTEIN DDB_G0268928"/>
    <property type="match status" value="1"/>
</dbReference>
<keyword evidence="1" id="KW-0812">Transmembrane</keyword>
<proteinExistence type="predicted"/>
<gene>
    <name evidence="2" type="ORF">CDCA_CDCA01G0024</name>
</gene>
<dbReference type="PANTHER" id="PTHR31310">
    <property type="match status" value="1"/>
</dbReference>
<dbReference type="InterPro" id="IPR052185">
    <property type="entry name" value="IPC_Synthase-Related"/>
</dbReference>
<sequence length="383" mass="43594">MHRVRSTRRPGDVLQAFILLSPLLLWLVLYEAYPRWVPPQRRLPVQDPYWLPAVDRWIFRKLPLVATAGTAARIASRWIFATTTAAPAVGLWKRRTLRTRYRWNRWLLGAGFGMSVVATFMPWAVTHTEGATHLHLIKVLRPVMDVIAALLYSAHALVPFLSGALLLVLAQRPSSNSRWHSPWQRLTPGLLYLNAYGWLNLLALLTHIALPTAPPWFLDKYRELFMSDALSHCPARGRQLHIWQPRGDAAGLRRIDGRLGIPLFATLYARNRWVFGAAPSLHVATPALSALVLRDACRWGGEERRGHVRWSDPPRTWQMKLLCTFPVIYTGAVLWASVHLEHHYVFDGLVGVVYACVAKALRDHTASITHFPREAARLAKQER</sequence>
<protein>
    <recommendedName>
        <fullName evidence="4">Phosphatidic acid phosphatase type 2/haloperoxidase domain-containing protein</fullName>
    </recommendedName>
</protein>
<dbReference type="EMBL" id="JANCYW010000001">
    <property type="protein sequence ID" value="KAK4533999.1"/>
    <property type="molecule type" value="Genomic_DNA"/>
</dbReference>
<accession>A0AAV9INT8</accession>
<evidence type="ECO:0000313" key="2">
    <source>
        <dbReference type="EMBL" id="KAK4533999.1"/>
    </source>
</evidence>
<reference evidence="2 3" key="1">
    <citation type="submission" date="2022-07" db="EMBL/GenBank/DDBJ databases">
        <title>Genome-wide signatures of adaptation to extreme environments.</title>
        <authorList>
            <person name="Cho C.H."/>
            <person name="Yoon H.S."/>
        </authorList>
    </citation>
    <scope>NUCLEOTIDE SEQUENCE [LARGE SCALE GENOMIC DNA]</scope>
    <source>
        <strain evidence="2 3">DBV 063 E5</strain>
    </source>
</reference>
<evidence type="ECO:0000256" key="1">
    <source>
        <dbReference type="SAM" id="Phobius"/>
    </source>
</evidence>
<dbReference type="AlphaFoldDB" id="A0AAV9INT8"/>
<keyword evidence="3" id="KW-1185">Reference proteome</keyword>
<feature type="transmembrane region" description="Helical" evidence="1">
    <location>
        <begin position="13"/>
        <end position="33"/>
    </location>
</feature>
<organism evidence="2 3">
    <name type="scientific">Cyanidium caldarium</name>
    <name type="common">Red alga</name>
    <dbReference type="NCBI Taxonomy" id="2771"/>
    <lineage>
        <taxon>Eukaryota</taxon>
        <taxon>Rhodophyta</taxon>
        <taxon>Bangiophyceae</taxon>
        <taxon>Cyanidiales</taxon>
        <taxon>Cyanidiaceae</taxon>
        <taxon>Cyanidium</taxon>
    </lineage>
</organism>
<feature type="transmembrane region" description="Helical" evidence="1">
    <location>
        <begin position="103"/>
        <end position="126"/>
    </location>
</feature>
<feature type="transmembrane region" description="Helical" evidence="1">
    <location>
        <begin position="146"/>
        <end position="169"/>
    </location>
</feature>
<comment type="caution">
    <text evidence="2">The sequence shown here is derived from an EMBL/GenBank/DDBJ whole genome shotgun (WGS) entry which is preliminary data.</text>
</comment>
<keyword evidence="1" id="KW-0472">Membrane</keyword>
<evidence type="ECO:0008006" key="4">
    <source>
        <dbReference type="Google" id="ProtNLM"/>
    </source>
</evidence>
<name>A0AAV9INT8_CYACA</name>
<keyword evidence="1" id="KW-1133">Transmembrane helix</keyword>
<evidence type="ECO:0000313" key="3">
    <source>
        <dbReference type="Proteomes" id="UP001301350"/>
    </source>
</evidence>